<dbReference type="PANTHER" id="PTHR32309">
    <property type="entry name" value="TYROSINE-PROTEIN KINASE"/>
    <property type="match status" value="1"/>
</dbReference>
<evidence type="ECO:0000256" key="5">
    <source>
        <dbReference type="ARBA" id="ARBA00022777"/>
    </source>
</evidence>
<evidence type="ECO:0000256" key="2">
    <source>
        <dbReference type="ARBA" id="ARBA00011903"/>
    </source>
</evidence>
<keyword evidence="7" id="KW-0829">Tyrosine-protein kinase</keyword>
<comment type="similarity">
    <text evidence="1">Belongs to the CpsD/CapB family.</text>
</comment>
<keyword evidence="3" id="KW-0808">Transferase</keyword>
<evidence type="ECO:0000256" key="4">
    <source>
        <dbReference type="ARBA" id="ARBA00022741"/>
    </source>
</evidence>
<dbReference type="SUPFAM" id="SSF52540">
    <property type="entry name" value="P-loop containing nucleoside triphosphate hydrolases"/>
    <property type="match status" value="1"/>
</dbReference>
<dbReference type="RefSeq" id="WP_238279170.1">
    <property type="nucleotide sequence ID" value="NZ_BPQL01000052.1"/>
</dbReference>
<evidence type="ECO:0000256" key="7">
    <source>
        <dbReference type="ARBA" id="ARBA00023137"/>
    </source>
</evidence>
<keyword evidence="4" id="KW-0547">Nucleotide-binding</keyword>
<keyword evidence="9" id="KW-0175">Coiled coil</keyword>
<keyword evidence="5" id="KW-0418">Kinase</keyword>
<evidence type="ECO:0000256" key="8">
    <source>
        <dbReference type="ARBA" id="ARBA00051245"/>
    </source>
</evidence>
<dbReference type="InterPro" id="IPR025669">
    <property type="entry name" value="AAA_dom"/>
</dbReference>
<dbReference type="EC" id="2.7.10.2" evidence="2"/>
<name>A0ABV2KZ07_9HYPH</name>
<proteinExistence type="inferred from homology"/>
<comment type="catalytic activity">
    <reaction evidence="8">
        <text>L-tyrosyl-[protein] + ATP = O-phospho-L-tyrosyl-[protein] + ADP + H(+)</text>
        <dbReference type="Rhea" id="RHEA:10596"/>
        <dbReference type="Rhea" id="RHEA-COMP:10136"/>
        <dbReference type="Rhea" id="RHEA-COMP:20101"/>
        <dbReference type="ChEBI" id="CHEBI:15378"/>
        <dbReference type="ChEBI" id="CHEBI:30616"/>
        <dbReference type="ChEBI" id="CHEBI:46858"/>
        <dbReference type="ChEBI" id="CHEBI:61978"/>
        <dbReference type="ChEBI" id="CHEBI:456216"/>
        <dbReference type="EC" id="2.7.10.2"/>
    </reaction>
</comment>
<dbReference type="Gene3D" id="3.40.50.300">
    <property type="entry name" value="P-loop containing nucleotide triphosphate hydrolases"/>
    <property type="match status" value="1"/>
</dbReference>
<feature type="coiled-coil region" evidence="9">
    <location>
        <begin position="197"/>
        <end position="260"/>
    </location>
</feature>
<dbReference type="InterPro" id="IPR027417">
    <property type="entry name" value="P-loop_NTPase"/>
</dbReference>
<evidence type="ECO:0000256" key="6">
    <source>
        <dbReference type="ARBA" id="ARBA00022840"/>
    </source>
</evidence>
<evidence type="ECO:0000256" key="1">
    <source>
        <dbReference type="ARBA" id="ARBA00007316"/>
    </source>
</evidence>
<keyword evidence="13" id="KW-1185">Reference proteome</keyword>
<dbReference type="Proteomes" id="UP001549145">
    <property type="component" value="Unassembled WGS sequence"/>
</dbReference>
<feature type="domain" description="Tyrosine-protein kinase G-rich" evidence="11">
    <location>
        <begin position="367"/>
        <end position="439"/>
    </location>
</feature>
<evidence type="ECO:0000256" key="3">
    <source>
        <dbReference type="ARBA" id="ARBA00022679"/>
    </source>
</evidence>
<dbReference type="InterPro" id="IPR005702">
    <property type="entry name" value="Wzc-like_C"/>
</dbReference>
<comment type="caution">
    <text evidence="12">The sequence shown here is derived from an EMBL/GenBank/DDBJ whole genome shotgun (WGS) entry which is preliminary data.</text>
</comment>
<dbReference type="InterPro" id="IPR032807">
    <property type="entry name" value="GNVR"/>
</dbReference>
<keyword evidence="6" id="KW-0067">ATP-binding</keyword>
<gene>
    <name evidence="12" type="ORF">ABID43_000320</name>
</gene>
<feature type="domain" description="AAA" evidence="10">
    <location>
        <begin position="533"/>
        <end position="659"/>
    </location>
</feature>
<dbReference type="Pfam" id="PF13614">
    <property type="entry name" value="AAA_31"/>
    <property type="match status" value="1"/>
</dbReference>
<evidence type="ECO:0000313" key="12">
    <source>
        <dbReference type="EMBL" id="MET3690801.1"/>
    </source>
</evidence>
<organism evidence="12 13">
    <name type="scientific">Methylobacterium goesingense</name>
    <dbReference type="NCBI Taxonomy" id="243690"/>
    <lineage>
        <taxon>Bacteria</taxon>
        <taxon>Pseudomonadati</taxon>
        <taxon>Pseudomonadota</taxon>
        <taxon>Alphaproteobacteria</taxon>
        <taxon>Hyphomicrobiales</taxon>
        <taxon>Methylobacteriaceae</taxon>
        <taxon>Methylobacterium</taxon>
    </lineage>
</organism>
<dbReference type="InterPro" id="IPR050445">
    <property type="entry name" value="Bact_polysacc_biosynth/exp"/>
</dbReference>
<dbReference type="PANTHER" id="PTHR32309:SF13">
    <property type="entry name" value="FERRIC ENTEROBACTIN TRANSPORT PROTEIN FEPE"/>
    <property type="match status" value="1"/>
</dbReference>
<evidence type="ECO:0000259" key="11">
    <source>
        <dbReference type="Pfam" id="PF13807"/>
    </source>
</evidence>
<dbReference type="Pfam" id="PF13807">
    <property type="entry name" value="GNVR"/>
    <property type="match status" value="1"/>
</dbReference>
<sequence>MPRVGIATRLWRRRRLFLGVFLTVFGLSVVALLVLPVRYAATGSVIVAEPEPGTANSSAAWAQRSGDPADLESQLLQVRSPRILRLAMAQPGIAEAARRECRAVASSGFALARFAGGTTDTCATLLPDSGALVEYLEPRVLVGNVGRSRVLNITYQSSVPEVAQSITNAVITAFMADQRANLAKTREAAAAWIWQEIHQLEKTLREEEGRIQAFRRRQGLVRGSTAPIASERLTSISQQLASAEATRAEAAARLREINADQARGSADSPAVLASRTIGDLKQQSALVSSQIANSETTLGPNHPTIQGLQRERSMYQARMRQEVASVAASARQVYDASGTLVASLQKQLNAAKADVGSATDAEATLADMTRSVELKRAQYADLFRRASDLETEQRILTGSTRVVSLAELPTKPFFPKRLPFLAAGLTLATLLATAAALLRDKTDGTIRAAASIGHAAGAIAVALVPRLSTRRPFAGGELIPGRRAIPLKLALAQARDDAKLQAALRSLYAQIALRHGGRGLRTLLMTSALPEEGKTFTTLALACSVAASGRRVLVVEGDLCAPTFTEALGLPPSPGLVAVLRGEVAVGAAVRHTRFPNLDALPAGRAFESSTELLMGARAAQVVALADDYDLVLIDSPPFGLLADAAALARHADGVLVCARWGRSQVEATAATIDGIRAAGGTMAGAIITMVPPQDQALYRERPAPVAAFLGRV</sequence>
<evidence type="ECO:0000259" key="10">
    <source>
        <dbReference type="Pfam" id="PF13614"/>
    </source>
</evidence>
<evidence type="ECO:0000256" key="9">
    <source>
        <dbReference type="SAM" id="Coils"/>
    </source>
</evidence>
<protein>
    <recommendedName>
        <fullName evidence="2">non-specific protein-tyrosine kinase</fullName>
        <ecNumber evidence="2">2.7.10.2</ecNumber>
    </recommendedName>
</protein>
<accession>A0ABV2KZ07</accession>
<dbReference type="CDD" id="cd05387">
    <property type="entry name" value="BY-kinase"/>
    <property type="match status" value="1"/>
</dbReference>
<evidence type="ECO:0000313" key="13">
    <source>
        <dbReference type="Proteomes" id="UP001549145"/>
    </source>
</evidence>
<dbReference type="EMBL" id="JBEPMM010000001">
    <property type="protein sequence ID" value="MET3690801.1"/>
    <property type="molecule type" value="Genomic_DNA"/>
</dbReference>
<reference evidence="12 13" key="1">
    <citation type="submission" date="2024-06" db="EMBL/GenBank/DDBJ databases">
        <title>Genomic Encyclopedia of Type Strains, Phase IV (KMG-IV): sequencing the most valuable type-strain genomes for metagenomic binning, comparative biology and taxonomic classification.</title>
        <authorList>
            <person name="Goeker M."/>
        </authorList>
    </citation>
    <scope>NUCLEOTIDE SEQUENCE [LARGE SCALE GENOMIC DNA]</scope>
    <source>
        <strain evidence="12 13">DSM 21331</strain>
    </source>
</reference>